<reference evidence="13" key="1">
    <citation type="submission" date="2018-02" db="EMBL/GenBank/DDBJ databases">
        <authorList>
            <person name="Cohen D.B."/>
            <person name="Kent A.D."/>
        </authorList>
    </citation>
    <scope>NUCLEOTIDE SEQUENCE</scope>
</reference>
<evidence type="ECO:0000256" key="4">
    <source>
        <dbReference type="ARBA" id="ARBA00023125"/>
    </source>
</evidence>
<evidence type="ECO:0000259" key="12">
    <source>
        <dbReference type="PROSITE" id="PS50071"/>
    </source>
</evidence>
<comment type="similarity">
    <text evidence="2">Belongs to the HD-ZIP homeobox family. Class II subfamily.</text>
</comment>
<dbReference type="InterPro" id="IPR017970">
    <property type="entry name" value="Homeobox_CS"/>
</dbReference>
<evidence type="ECO:0000313" key="13">
    <source>
        <dbReference type="EMBL" id="SPC82667.1"/>
    </source>
</evidence>
<dbReference type="Gene3D" id="1.10.10.60">
    <property type="entry name" value="Homeodomain-like"/>
    <property type="match status" value="1"/>
</dbReference>
<feature type="region of interest" description="Disordered" evidence="11">
    <location>
        <begin position="52"/>
        <end position="87"/>
    </location>
</feature>
<organism evidence="13">
    <name type="scientific">Fagus sylvatica</name>
    <name type="common">Beechnut</name>
    <dbReference type="NCBI Taxonomy" id="28930"/>
    <lineage>
        <taxon>Eukaryota</taxon>
        <taxon>Viridiplantae</taxon>
        <taxon>Streptophyta</taxon>
        <taxon>Embryophyta</taxon>
        <taxon>Tracheophyta</taxon>
        <taxon>Spermatophyta</taxon>
        <taxon>Magnoliopsida</taxon>
        <taxon>eudicotyledons</taxon>
        <taxon>Gunneridae</taxon>
        <taxon>Pentapetalae</taxon>
        <taxon>rosids</taxon>
        <taxon>fabids</taxon>
        <taxon>Fagales</taxon>
        <taxon>Fagaceae</taxon>
        <taxon>Fagus</taxon>
    </lineage>
</organism>
<dbReference type="InterPro" id="IPR009057">
    <property type="entry name" value="Homeodomain-like_sf"/>
</dbReference>
<keyword evidence="4 8" id="KW-0238">DNA-binding</keyword>
<keyword evidence="3" id="KW-0805">Transcription regulation</keyword>
<dbReference type="GO" id="GO:0005634">
    <property type="term" value="C:nucleus"/>
    <property type="evidence" value="ECO:0007669"/>
    <property type="project" value="UniProtKB-SubCell"/>
</dbReference>
<sequence length="228" mass="26341">MEDDEACNTRLRLGLGLGDYVPRRKEHDQKEKPVVCLDLTFALRPKHEAINKTERSSFKKMDRDEEFPNKENNSINNKKESGRKKLRLTKEQSSFLEDSFKLHSTLTPAQKQVLAEQLNLKPRQVEVWFQNRRARTKLKQTEVDCEFLKKCCESLSEENRRLKKELQELRSLKVGPSPLYIQLQKAATLTMCPSCEKNIKANEGNGTEAVFDVVRKNNKLESGFDGAN</sequence>
<evidence type="ECO:0000256" key="1">
    <source>
        <dbReference type="ARBA" id="ARBA00004123"/>
    </source>
</evidence>
<dbReference type="PANTHER" id="PTHR45714">
    <property type="entry name" value="HOMEOBOX-LEUCINE ZIPPER PROTEIN HAT14"/>
    <property type="match status" value="1"/>
</dbReference>
<dbReference type="Pfam" id="PF02183">
    <property type="entry name" value="HALZ"/>
    <property type="match status" value="1"/>
</dbReference>
<feature type="coiled-coil region" evidence="10">
    <location>
        <begin position="145"/>
        <end position="172"/>
    </location>
</feature>
<evidence type="ECO:0000256" key="2">
    <source>
        <dbReference type="ARBA" id="ARBA00006074"/>
    </source>
</evidence>
<dbReference type="AlphaFoldDB" id="A0A2N9EV41"/>
<feature type="compositionally biased region" description="Basic and acidic residues" evidence="11">
    <location>
        <begin position="52"/>
        <end position="69"/>
    </location>
</feature>
<keyword evidence="10" id="KW-0175">Coiled coil</keyword>
<proteinExistence type="inferred from homology"/>
<keyword evidence="5 8" id="KW-0371">Homeobox</keyword>
<feature type="domain" description="Homeobox" evidence="12">
    <location>
        <begin position="79"/>
        <end position="139"/>
    </location>
</feature>
<protein>
    <recommendedName>
        <fullName evidence="12">Homeobox domain-containing protein</fullName>
    </recommendedName>
</protein>
<dbReference type="PANTHER" id="PTHR45714:SF72">
    <property type="entry name" value="HOMEOBOX-LEUCINE ZIPPER PROTEIN HOX26-RELATED"/>
    <property type="match status" value="1"/>
</dbReference>
<dbReference type="Pfam" id="PF00046">
    <property type="entry name" value="Homeodomain"/>
    <property type="match status" value="1"/>
</dbReference>
<evidence type="ECO:0000256" key="5">
    <source>
        <dbReference type="ARBA" id="ARBA00023155"/>
    </source>
</evidence>
<evidence type="ECO:0000256" key="8">
    <source>
        <dbReference type="PROSITE-ProRule" id="PRU00108"/>
    </source>
</evidence>
<keyword evidence="7 8" id="KW-0539">Nucleus</keyword>
<dbReference type="PROSITE" id="PS00027">
    <property type="entry name" value="HOMEOBOX_1"/>
    <property type="match status" value="1"/>
</dbReference>
<dbReference type="SMART" id="SM00340">
    <property type="entry name" value="HALZ"/>
    <property type="match status" value="1"/>
</dbReference>
<name>A0A2N9EV41_FAGSY</name>
<dbReference type="EMBL" id="OIVN01000591">
    <property type="protein sequence ID" value="SPC82667.1"/>
    <property type="molecule type" value="Genomic_DNA"/>
</dbReference>
<evidence type="ECO:0000256" key="10">
    <source>
        <dbReference type="SAM" id="Coils"/>
    </source>
</evidence>
<dbReference type="PROSITE" id="PS50071">
    <property type="entry name" value="HOMEOBOX_2"/>
    <property type="match status" value="1"/>
</dbReference>
<dbReference type="SMART" id="SM00389">
    <property type="entry name" value="HOX"/>
    <property type="match status" value="1"/>
</dbReference>
<comment type="subcellular location">
    <subcellularLocation>
        <location evidence="1 8 9">Nucleus</location>
    </subcellularLocation>
</comment>
<evidence type="ECO:0000256" key="3">
    <source>
        <dbReference type="ARBA" id="ARBA00023015"/>
    </source>
</evidence>
<dbReference type="GO" id="GO:0000981">
    <property type="term" value="F:DNA-binding transcription factor activity, RNA polymerase II-specific"/>
    <property type="evidence" value="ECO:0007669"/>
    <property type="project" value="InterPro"/>
</dbReference>
<dbReference type="SUPFAM" id="SSF46689">
    <property type="entry name" value="Homeodomain-like"/>
    <property type="match status" value="1"/>
</dbReference>
<gene>
    <name evidence="13" type="ORF">FSB_LOCUS10549</name>
</gene>
<evidence type="ECO:0000256" key="7">
    <source>
        <dbReference type="ARBA" id="ARBA00023242"/>
    </source>
</evidence>
<dbReference type="InterPro" id="IPR003106">
    <property type="entry name" value="Leu_zip_homeo"/>
</dbReference>
<feature type="DNA-binding region" description="Homeobox" evidence="8">
    <location>
        <begin position="81"/>
        <end position="140"/>
    </location>
</feature>
<dbReference type="InterPro" id="IPR001356">
    <property type="entry name" value="HD"/>
</dbReference>
<dbReference type="CDD" id="cd00086">
    <property type="entry name" value="homeodomain"/>
    <property type="match status" value="1"/>
</dbReference>
<dbReference type="InterPro" id="IPR050762">
    <property type="entry name" value="HD-ZIP_Homeobox_LZ_Class_II"/>
</dbReference>
<evidence type="ECO:0000256" key="9">
    <source>
        <dbReference type="RuleBase" id="RU000682"/>
    </source>
</evidence>
<evidence type="ECO:0000256" key="6">
    <source>
        <dbReference type="ARBA" id="ARBA00023163"/>
    </source>
</evidence>
<dbReference type="GO" id="GO:0043565">
    <property type="term" value="F:sequence-specific DNA binding"/>
    <property type="evidence" value="ECO:0007669"/>
    <property type="project" value="InterPro"/>
</dbReference>
<accession>A0A2N9EV41</accession>
<keyword evidence="6" id="KW-0804">Transcription</keyword>
<evidence type="ECO:0000256" key="11">
    <source>
        <dbReference type="SAM" id="MobiDB-lite"/>
    </source>
</evidence>